<gene>
    <name evidence="1" type="ORF">EVAR_30808_1</name>
</gene>
<protein>
    <submittedName>
        <fullName evidence="1">Uncharacterized protein</fullName>
    </submittedName>
</protein>
<keyword evidence="2" id="KW-1185">Reference proteome</keyword>
<comment type="caution">
    <text evidence="1">The sequence shown here is derived from an EMBL/GenBank/DDBJ whole genome shotgun (WGS) entry which is preliminary data.</text>
</comment>
<evidence type="ECO:0000313" key="1">
    <source>
        <dbReference type="EMBL" id="GBP34254.1"/>
    </source>
</evidence>
<dbReference type="AlphaFoldDB" id="A0A4C1V8B1"/>
<sequence>MSTPDAEALLNEKSKLPYNTALLLLFGVVRTEFRSRLEANSGRIGDKSSNKIRMMSDSVVIDKEDELINWMSTTAELQAKADI</sequence>
<evidence type="ECO:0000313" key="2">
    <source>
        <dbReference type="Proteomes" id="UP000299102"/>
    </source>
</evidence>
<dbReference type="EMBL" id="BGZK01000285">
    <property type="protein sequence ID" value="GBP34254.1"/>
    <property type="molecule type" value="Genomic_DNA"/>
</dbReference>
<name>A0A4C1V8B1_EUMVA</name>
<dbReference type="Proteomes" id="UP000299102">
    <property type="component" value="Unassembled WGS sequence"/>
</dbReference>
<organism evidence="1 2">
    <name type="scientific">Eumeta variegata</name>
    <name type="common">Bagworm moth</name>
    <name type="synonym">Eumeta japonica</name>
    <dbReference type="NCBI Taxonomy" id="151549"/>
    <lineage>
        <taxon>Eukaryota</taxon>
        <taxon>Metazoa</taxon>
        <taxon>Ecdysozoa</taxon>
        <taxon>Arthropoda</taxon>
        <taxon>Hexapoda</taxon>
        <taxon>Insecta</taxon>
        <taxon>Pterygota</taxon>
        <taxon>Neoptera</taxon>
        <taxon>Endopterygota</taxon>
        <taxon>Lepidoptera</taxon>
        <taxon>Glossata</taxon>
        <taxon>Ditrysia</taxon>
        <taxon>Tineoidea</taxon>
        <taxon>Psychidae</taxon>
        <taxon>Oiketicinae</taxon>
        <taxon>Eumeta</taxon>
    </lineage>
</organism>
<reference evidence="1 2" key="1">
    <citation type="journal article" date="2019" name="Commun. Biol.">
        <title>The bagworm genome reveals a unique fibroin gene that provides high tensile strength.</title>
        <authorList>
            <person name="Kono N."/>
            <person name="Nakamura H."/>
            <person name="Ohtoshi R."/>
            <person name="Tomita M."/>
            <person name="Numata K."/>
            <person name="Arakawa K."/>
        </authorList>
    </citation>
    <scope>NUCLEOTIDE SEQUENCE [LARGE SCALE GENOMIC DNA]</scope>
</reference>
<proteinExistence type="predicted"/>
<accession>A0A4C1V8B1</accession>